<keyword evidence="3" id="KW-1185">Reference proteome</keyword>
<dbReference type="Proteomes" id="UP000738359">
    <property type="component" value="Unassembled WGS sequence"/>
</dbReference>
<feature type="region of interest" description="Disordered" evidence="1">
    <location>
        <begin position="28"/>
        <end position="63"/>
    </location>
</feature>
<dbReference type="EMBL" id="JAAAHY010000768">
    <property type="protein sequence ID" value="KAF9957672.1"/>
    <property type="molecule type" value="Genomic_DNA"/>
</dbReference>
<evidence type="ECO:0000313" key="2">
    <source>
        <dbReference type="EMBL" id="KAF9957672.1"/>
    </source>
</evidence>
<name>A0A9P6J1G4_MORAP</name>
<dbReference type="AlphaFoldDB" id="A0A9P6J1G4"/>
<feature type="compositionally biased region" description="Polar residues" evidence="1">
    <location>
        <begin position="34"/>
        <end position="46"/>
    </location>
</feature>
<dbReference type="OrthoDB" id="2418445at2759"/>
<organism evidence="2 3">
    <name type="scientific">Mortierella alpina</name>
    <name type="common">Oleaginous fungus</name>
    <name type="synonym">Mortierella renispora</name>
    <dbReference type="NCBI Taxonomy" id="64518"/>
    <lineage>
        <taxon>Eukaryota</taxon>
        <taxon>Fungi</taxon>
        <taxon>Fungi incertae sedis</taxon>
        <taxon>Mucoromycota</taxon>
        <taxon>Mortierellomycotina</taxon>
        <taxon>Mortierellomycetes</taxon>
        <taxon>Mortierellales</taxon>
        <taxon>Mortierellaceae</taxon>
        <taxon>Mortierella</taxon>
    </lineage>
</organism>
<accession>A0A9P6J1G4</accession>
<sequence length="155" mass="16579">MSIRLDDNNPESGTHFLAEHGNSYRANLGATEPLSASPTPASGTHSKPSRSHTHSSLNSSRSYGSVFSTAMPLTESNMSIQSHHSEASLLSAVITASGLPSMDMMMDDVDRRVAADSQAQLVENAHVGLVCEQISVVDQDLIIEPCSARVETWVN</sequence>
<comment type="caution">
    <text evidence="2">The sequence shown here is derived from an EMBL/GenBank/DDBJ whole genome shotgun (WGS) entry which is preliminary data.</text>
</comment>
<reference evidence="2" key="1">
    <citation type="journal article" date="2020" name="Fungal Divers.">
        <title>Resolving the Mortierellaceae phylogeny through synthesis of multi-gene phylogenetics and phylogenomics.</title>
        <authorList>
            <person name="Vandepol N."/>
            <person name="Liber J."/>
            <person name="Desiro A."/>
            <person name="Na H."/>
            <person name="Kennedy M."/>
            <person name="Barry K."/>
            <person name="Grigoriev I.V."/>
            <person name="Miller A.N."/>
            <person name="O'Donnell K."/>
            <person name="Stajich J.E."/>
            <person name="Bonito G."/>
        </authorList>
    </citation>
    <scope>NUCLEOTIDE SEQUENCE</scope>
    <source>
        <strain evidence="2">CK1249</strain>
    </source>
</reference>
<protein>
    <submittedName>
        <fullName evidence="2">Uncharacterized protein</fullName>
    </submittedName>
</protein>
<gene>
    <name evidence="2" type="ORF">BGZ70_009435</name>
</gene>
<proteinExistence type="predicted"/>
<evidence type="ECO:0000256" key="1">
    <source>
        <dbReference type="SAM" id="MobiDB-lite"/>
    </source>
</evidence>
<evidence type="ECO:0000313" key="3">
    <source>
        <dbReference type="Proteomes" id="UP000738359"/>
    </source>
</evidence>